<dbReference type="InterPro" id="IPR036909">
    <property type="entry name" value="Cyt_c-like_dom_sf"/>
</dbReference>
<evidence type="ECO:0000259" key="5">
    <source>
        <dbReference type="PROSITE" id="PS51007"/>
    </source>
</evidence>
<evidence type="ECO:0000256" key="4">
    <source>
        <dbReference type="PROSITE-ProRule" id="PRU00433"/>
    </source>
</evidence>
<name>A0A328WYJ0_9FLAO</name>
<sequence length="141" mass="15617">MKVFFILTLLVMGSLFSSEKKTSYEPIVPTNNELANSIQRGKEVYADFCIQCHLANGKGNESIPPLAGSDWLVNKRKESIHAVKFGQSGPIKVNGKNYNGRMSPMGLSDEEVADVMNYIMNSWGNKQSKMVTVSEVKAVKK</sequence>
<dbReference type="EMBL" id="QLSV01000004">
    <property type="protein sequence ID" value="RAR48974.1"/>
    <property type="molecule type" value="Genomic_DNA"/>
</dbReference>
<organism evidence="6 7">
    <name type="scientific">Flavobacterium lacus</name>
    <dbReference type="NCBI Taxonomy" id="1353778"/>
    <lineage>
        <taxon>Bacteria</taxon>
        <taxon>Pseudomonadati</taxon>
        <taxon>Bacteroidota</taxon>
        <taxon>Flavobacteriia</taxon>
        <taxon>Flavobacteriales</taxon>
        <taxon>Flavobacteriaceae</taxon>
        <taxon>Flavobacterium</taxon>
    </lineage>
</organism>
<dbReference type="InterPro" id="IPR051459">
    <property type="entry name" value="Cytochrome_c-type_DH"/>
</dbReference>
<dbReference type="PANTHER" id="PTHR35008">
    <property type="entry name" value="BLL4482 PROTEIN-RELATED"/>
    <property type="match status" value="1"/>
</dbReference>
<proteinExistence type="predicted"/>
<evidence type="ECO:0000256" key="3">
    <source>
        <dbReference type="ARBA" id="ARBA00023004"/>
    </source>
</evidence>
<comment type="caution">
    <text evidence="6">The sequence shown here is derived from an EMBL/GenBank/DDBJ whole genome shotgun (WGS) entry which is preliminary data.</text>
</comment>
<dbReference type="GO" id="GO:0009055">
    <property type="term" value="F:electron transfer activity"/>
    <property type="evidence" value="ECO:0007669"/>
    <property type="project" value="InterPro"/>
</dbReference>
<dbReference type="RefSeq" id="WP_112085432.1">
    <property type="nucleotide sequence ID" value="NZ_QLSV01000004.1"/>
</dbReference>
<evidence type="ECO:0000313" key="6">
    <source>
        <dbReference type="EMBL" id="RAR48974.1"/>
    </source>
</evidence>
<dbReference type="Proteomes" id="UP000249518">
    <property type="component" value="Unassembled WGS sequence"/>
</dbReference>
<reference evidence="6 7" key="1">
    <citation type="submission" date="2018-06" db="EMBL/GenBank/DDBJ databases">
        <title>Genomic Encyclopedia of Type Strains, Phase III (KMG-III): the genomes of soil and plant-associated and newly described type strains.</title>
        <authorList>
            <person name="Whitman W."/>
        </authorList>
    </citation>
    <scope>NUCLEOTIDE SEQUENCE [LARGE SCALE GENOMIC DNA]</scope>
    <source>
        <strain evidence="6 7">CGMCC 1.12504</strain>
    </source>
</reference>
<gene>
    <name evidence="6" type="ORF">B0I10_104111</name>
</gene>
<dbReference type="GO" id="GO:0020037">
    <property type="term" value="F:heme binding"/>
    <property type="evidence" value="ECO:0007669"/>
    <property type="project" value="InterPro"/>
</dbReference>
<dbReference type="GO" id="GO:0046872">
    <property type="term" value="F:metal ion binding"/>
    <property type="evidence" value="ECO:0007669"/>
    <property type="project" value="UniProtKB-KW"/>
</dbReference>
<keyword evidence="1 4" id="KW-0349">Heme</keyword>
<feature type="domain" description="Cytochrome c" evidence="5">
    <location>
        <begin position="36"/>
        <end position="123"/>
    </location>
</feature>
<evidence type="ECO:0000256" key="2">
    <source>
        <dbReference type="ARBA" id="ARBA00022723"/>
    </source>
</evidence>
<protein>
    <submittedName>
        <fullName evidence="6">Cytochrome c</fullName>
    </submittedName>
</protein>
<evidence type="ECO:0000313" key="7">
    <source>
        <dbReference type="Proteomes" id="UP000249518"/>
    </source>
</evidence>
<dbReference type="PROSITE" id="PS51007">
    <property type="entry name" value="CYTC"/>
    <property type="match status" value="1"/>
</dbReference>
<dbReference type="SUPFAM" id="SSF46626">
    <property type="entry name" value="Cytochrome c"/>
    <property type="match status" value="1"/>
</dbReference>
<keyword evidence="2 4" id="KW-0479">Metal-binding</keyword>
<dbReference type="InterPro" id="IPR009056">
    <property type="entry name" value="Cyt_c-like_dom"/>
</dbReference>
<dbReference type="AlphaFoldDB" id="A0A328WYJ0"/>
<dbReference type="Pfam" id="PF00034">
    <property type="entry name" value="Cytochrom_C"/>
    <property type="match status" value="1"/>
</dbReference>
<dbReference type="Gene3D" id="1.10.760.10">
    <property type="entry name" value="Cytochrome c-like domain"/>
    <property type="match status" value="1"/>
</dbReference>
<accession>A0A328WYJ0</accession>
<keyword evidence="3 4" id="KW-0408">Iron</keyword>
<dbReference type="OrthoDB" id="9811395at2"/>
<evidence type="ECO:0000256" key="1">
    <source>
        <dbReference type="ARBA" id="ARBA00022617"/>
    </source>
</evidence>
<dbReference type="PANTHER" id="PTHR35008:SF8">
    <property type="entry name" value="ALCOHOL DEHYDROGENASE CYTOCHROME C SUBUNIT"/>
    <property type="match status" value="1"/>
</dbReference>
<keyword evidence="7" id="KW-1185">Reference proteome</keyword>